<feature type="compositionally biased region" description="Basic and acidic residues" evidence="11">
    <location>
        <begin position="36"/>
        <end position="47"/>
    </location>
</feature>
<keyword evidence="3" id="KW-0813">Transport</keyword>
<feature type="region of interest" description="Disordered" evidence="11">
    <location>
        <begin position="1"/>
        <end position="71"/>
    </location>
</feature>
<feature type="transmembrane region" description="Helical" evidence="12">
    <location>
        <begin position="457"/>
        <end position="479"/>
    </location>
</feature>
<reference evidence="13" key="1">
    <citation type="journal article" date="2023" name="Insect Mol. Biol.">
        <title>Genome sequencing provides insights into the evolution of gene families encoding plant cell wall-degrading enzymes in longhorned beetles.</title>
        <authorList>
            <person name="Shin N.R."/>
            <person name="Okamura Y."/>
            <person name="Kirsch R."/>
            <person name="Pauchet Y."/>
        </authorList>
    </citation>
    <scope>NUCLEOTIDE SEQUENCE</scope>
    <source>
        <strain evidence="13">MMC_N1</strain>
    </source>
</reference>
<keyword evidence="6" id="KW-0375">Hydrogen ion transport</keyword>
<gene>
    <name evidence="13" type="ORF">NQ317_012516</name>
</gene>
<evidence type="ECO:0000256" key="2">
    <source>
        <dbReference type="ARBA" id="ARBA00006513"/>
    </source>
</evidence>
<feature type="transmembrane region" description="Helical" evidence="12">
    <location>
        <begin position="730"/>
        <end position="749"/>
    </location>
</feature>
<evidence type="ECO:0000256" key="8">
    <source>
        <dbReference type="ARBA" id="ARBA00023065"/>
    </source>
</evidence>
<feature type="transmembrane region" description="Helical" evidence="12">
    <location>
        <begin position="770"/>
        <end position="787"/>
    </location>
</feature>
<dbReference type="EMBL" id="JAPWTJ010000036">
    <property type="protein sequence ID" value="KAJ8984452.1"/>
    <property type="molecule type" value="Genomic_DNA"/>
</dbReference>
<proteinExistence type="inferred from homology"/>
<evidence type="ECO:0008006" key="15">
    <source>
        <dbReference type="Google" id="ProtNLM"/>
    </source>
</evidence>
<keyword evidence="8" id="KW-0406">Ion transport</keyword>
<comment type="caution">
    <text evidence="13">The sequence shown here is derived from an EMBL/GenBank/DDBJ whole genome shotgun (WGS) entry which is preliminary data.</text>
</comment>
<dbReference type="InterPro" id="IPR004878">
    <property type="entry name" value="Otopetrin"/>
</dbReference>
<evidence type="ECO:0000256" key="11">
    <source>
        <dbReference type="SAM" id="MobiDB-lite"/>
    </source>
</evidence>
<evidence type="ECO:0000313" key="14">
    <source>
        <dbReference type="Proteomes" id="UP001162164"/>
    </source>
</evidence>
<feature type="region of interest" description="Disordered" evidence="11">
    <location>
        <begin position="117"/>
        <end position="137"/>
    </location>
</feature>
<feature type="compositionally biased region" description="Polar residues" evidence="11">
    <location>
        <begin position="48"/>
        <end position="63"/>
    </location>
</feature>
<dbReference type="PANTHER" id="PTHR21522:SF58">
    <property type="entry name" value="AGAP000074-PA"/>
    <property type="match status" value="1"/>
</dbReference>
<feature type="transmembrane region" description="Helical" evidence="12">
    <location>
        <begin position="820"/>
        <end position="837"/>
    </location>
</feature>
<evidence type="ECO:0000256" key="12">
    <source>
        <dbReference type="SAM" id="Phobius"/>
    </source>
</evidence>
<comment type="subcellular location">
    <subcellularLocation>
        <location evidence="1">Cell membrane</location>
        <topology evidence="1">Multi-pass membrane protein</topology>
    </subcellularLocation>
</comment>
<dbReference type="Proteomes" id="UP001162164">
    <property type="component" value="Unassembled WGS sequence"/>
</dbReference>
<feature type="transmembrane region" description="Helical" evidence="12">
    <location>
        <begin position="302"/>
        <end position="326"/>
    </location>
</feature>
<feature type="transmembrane region" description="Helical" evidence="12">
    <location>
        <begin position="385"/>
        <end position="411"/>
    </location>
</feature>
<evidence type="ECO:0000313" key="13">
    <source>
        <dbReference type="EMBL" id="KAJ8984452.1"/>
    </source>
</evidence>
<keyword evidence="14" id="KW-1185">Reference proteome</keyword>
<feature type="transmembrane region" description="Helical" evidence="12">
    <location>
        <begin position="263"/>
        <end position="290"/>
    </location>
</feature>
<evidence type="ECO:0000256" key="4">
    <source>
        <dbReference type="ARBA" id="ARBA00022475"/>
    </source>
</evidence>
<feature type="transmembrane region" description="Helical" evidence="12">
    <location>
        <begin position="702"/>
        <end position="724"/>
    </location>
</feature>
<name>A0ABQ9K381_9CUCU</name>
<evidence type="ECO:0000256" key="9">
    <source>
        <dbReference type="ARBA" id="ARBA00023136"/>
    </source>
</evidence>
<dbReference type="PANTHER" id="PTHR21522">
    <property type="entry name" value="PROTON CHANNEL OTOP"/>
    <property type="match status" value="1"/>
</dbReference>
<evidence type="ECO:0000256" key="1">
    <source>
        <dbReference type="ARBA" id="ARBA00004651"/>
    </source>
</evidence>
<feature type="transmembrane region" description="Helical" evidence="12">
    <location>
        <begin position="423"/>
        <end position="445"/>
    </location>
</feature>
<keyword evidence="5 12" id="KW-0812">Transmembrane</keyword>
<evidence type="ECO:0000256" key="3">
    <source>
        <dbReference type="ARBA" id="ARBA00022448"/>
    </source>
</evidence>
<comment type="similarity">
    <text evidence="2">Belongs to the otopetrin family.</text>
</comment>
<keyword evidence="7 12" id="KW-1133">Transmembrane helix</keyword>
<organism evidence="13 14">
    <name type="scientific">Molorchus minor</name>
    <dbReference type="NCBI Taxonomy" id="1323400"/>
    <lineage>
        <taxon>Eukaryota</taxon>
        <taxon>Metazoa</taxon>
        <taxon>Ecdysozoa</taxon>
        <taxon>Arthropoda</taxon>
        <taxon>Hexapoda</taxon>
        <taxon>Insecta</taxon>
        <taxon>Pterygota</taxon>
        <taxon>Neoptera</taxon>
        <taxon>Endopterygota</taxon>
        <taxon>Coleoptera</taxon>
        <taxon>Polyphaga</taxon>
        <taxon>Cucujiformia</taxon>
        <taxon>Chrysomeloidea</taxon>
        <taxon>Cerambycidae</taxon>
        <taxon>Lamiinae</taxon>
        <taxon>Monochamini</taxon>
        <taxon>Molorchus</taxon>
    </lineage>
</organism>
<feature type="transmembrane region" description="Helical" evidence="12">
    <location>
        <begin position="559"/>
        <end position="579"/>
    </location>
</feature>
<accession>A0ABQ9K381</accession>
<dbReference type="Pfam" id="PF03189">
    <property type="entry name" value="Otopetrin"/>
    <property type="match status" value="1"/>
</dbReference>
<protein>
    <recommendedName>
        <fullName evidence="15">Proton channel OtopLc-like</fullName>
    </recommendedName>
</protein>
<evidence type="ECO:0000256" key="10">
    <source>
        <dbReference type="ARBA" id="ARBA00023303"/>
    </source>
</evidence>
<evidence type="ECO:0000256" key="6">
    <source>
        <dbReference type="ARBA" id="ARBA00022781"/>
    </source>
</evidence>
<keyword evidence="10" id="KW-0407">Ion channel</keyword>
<sequence>MSWNMTLEEPGADGMENVENRKDDEPSTSSPISSKNEGDFLDEKGGNQDKQNPSDGKMSSNVGNPYGPTVFLQGQEEDAKNTVPLSRTPSVNTAEYNGEVLLRPPSRYGNRIVSAVVSPSGSPAEPRKVNSTGDLDKMTSRRRPISYRGKNENMVLQLVLPVANQNNSYDHNYLTAKSIDEILENGHLKERHSRPASFNTHRDFVPNGSYINRAYSSCDFAEYAQPVPPFSPMSPGSRSIIHTPVSMSTNNDKPTPPEEKWKAFIDLLTIVLSVLYGLFIVTLGLAVYVSDLIDGTHHTAEVLSLVLVVVAFLYIFYLTLDISFYMKKKRQYDKLMERNTPDEIEMKETTDGHYEFNITLPQIVTLKKSLLHHYCFNKDRHSANFYLKVGAAAFCFGHLIHSGLLLGYQVFFLATDELYECASVVQLILDICYPIYSFLLLFFIFKFSNVIINRYIIVARFGIMHCLSSSICFWLFTIFREILEALASKEYDSDSTTSGQIAETDFSQAQALPLTAYTQKGAQALVDYFVGGPTSRRFTATCDHGDESMGNIYSTFSPYLYPFSVEFSILIVGVLYLVWQNIGMCKEAQDEDDSASSTRQCQNPSGNVDNTESNVVVHVDCQSSNRGLFMGFTILVLTIVSTILFFIAIYNNDGKQGELGITVNIVTSLIILALMLIACIFGYIQIIKLDLNTAHHNLLDDVLLFICLPAYFLNGIFSIIPAVIYKNVLGSINICLEVFQVLIQTCFLLDGVRRSSNTKELRKKKPGREMVTFLVICNVALWIMQTFEVKSHGMQDNRYDFYGKELWTILGHMCLPPDDVLQVPFVCLFGGYLEVRLRTFRPLEKAMLEYARTEILTRAKQYFY</sequence>
<keyword evidence="9 12" id="KW-0472">Membrane</keyword>
<evidence type="ECO:0000256" key="7">
    <source>
        <dbReference type="ARBA" id="ARBA00022989"/>
    </source>
</evidence>
<keyword evidence="4" id="KW-1003">Cell membrane</keyword>
<feature type="transmembrane region" description="Helical" evidence="12">
    <location>
        <begin position="661"/>
        <end position="681"/>
    </location>
</feature>
<feature type="transmembrane region" description="Helical" evidence="12">
    <location>
        <begin position="628"/>
        <end position="649"/>
    </location>
</feature>
<evidence type="ECO:0000256" key="5">
    <source>
        <dbReference type="ARBA" id="ARBA00022692"/>
    </source>
</evidence>